<gene>
    <name evidence="11" type="primary">accB_1</name>
    <name evidence="11" type="ORF">OPKNFCMD_1332</name>
</gene>
<sequence length="81" mass="8557">MALKTVHAPLPGTFYRSPTPGEPPFKAENDAVAVGDTVGLIEVMKTFTPVTAEEAGILKAFHVGNEDAVMAGQPLYDLEEG</sequence>
<evidence type="ECO:0000256" key="5">
    <source>
        <dbReference type="ARBA" id="ARBA00023098"/>
    </source>
</evidence>
<dbReference type="NCBIfam" id="NF005457">
    <property type="entry name" value="PRK07051.1"/>
    <property type="match status" value="1"/>
</dbReference>
<dbReference type="CDD" id="cd06850">
    <property type="entry name" value="biotinyl_domain"/>
    <property type="match status" value="1"/>
</dbReference>
<evidence type="ECO:0000313" key="12">
    <source>
        <dbReference type="Proteomes" id="UP001055167"/>
    </source>
</evidence>
<dbReference type="SUPFAM" id="SSF51230">
    <property type="entry name" value="Single hybrid motif"/>
    <property type="match status" value="1"/>
</dbReference>
<evidence type="ECO:0000256" key="9">
    <source>
        <dbReference type="SAM" id="MobiDB-lite"/>
    </source>
</evidence>
<dbReference type="InterPro" id="IPR001882">
    <property type="entry name" value="Biotin_BS"/>
</dbReference>
<dbReference type="InterPro" id="IPR000089">
    <property type="entry name" value="Biotin_lipoyl"/>
</dbReference>
<reference evidence="11" key="2">
    <citation type="submission" date="2021-08" db="EMBL/GenBank/DDBJ databases">
        <authorList>
            <person name="Tani A."/>
            <person name="Ola A."/>
            <person name="Ogura Y."/>
            <person name="Katsura K."/>
            <person name="Hayashi T."/>
        </authorList>
    </citation>
    <scope>NUCLEOTIDE SEQUENCE</scope>
    <source>
        <strain evidence="11">KCTC 52305</strain>
    </source>
</reference>
<evidence type="ECO:0000256" key="3">
    <source>
        <dbReference type="ARBA" id="ARBA00022516"/>
    </source>
</evidence>
<name>A0ABQ4QUI7_9HYPH</name>
<evidence type="ECO:0000256" key="1">
    <source>
        <dbReference type="ARBA" id="ARBA00003761"/>
    </source>
</evidence>
<dbReference type="PRINTS" id="PR01071">
    <property type="entry name" value="ACOABIOTINCC"/>
</dbReference>
<dbReference type="PROSITE" id="PS00188">
    <property type="entry name" value="BIOTIN"/>
    <property type="match status" value="1"/>
</dbReference>
<protein>
    <recommendedName>
        <fullName evidence="8">Biotin carboxyl carrier protein of acetyl-CoA carboxylase</fullName>
    </recommendedName>
</protein>
<evidence type="ECO:0000256" key="6">
    <source>
        <dbReference type="ARBA" id="ARBA00023160"/>
    </source>
</evidence>
<accession>A0ABQ4QUI7</accession>
<feature type="region of interest" description="Disordered" evidence="9">
    <location>
        <begin position="1"/>
        <end position="22"/>
    </location>
</feature>
<evidence type="ECO:0000259" key="10">
    <source>
        <dbReference type="PROSITE" id="PS50968"/>
    </source>
</evidence>
<evidence type="ECO:0000256" key="8">
    <source>
        <dbReference type="RuleBase" id="RU364072"/>
    </source>
</evidence>
<keyword evidence="6 8" id="KW-0275">Fatty acid biosynthesis</keyword>
<dbReference type="RefSeq" id="WP_128562729.1">
    <property type="nucleotide sequence ID" value="NZ_BPQH01000003.1"/>
</dbReference>
<evidence type="ECO:0000256" key="2">
    <source>
        <dbReference type="ARBA" id="ARBA00005194"/>
    </source>
</evidence>
<feature type="domain" description="Lipoyl-binding" evidence="10">
    <location>
        <begin position="3"/>
        <end position="79"/>
    </location>
</feature>
<proteinExistence type="predicted"/>
<dbReference type="Gene3D" id="2.40.50.100">
    <property type="match status" value="1"/>
</dbReference>
<keyword evidence="4 8" id="KW-0276">Fatty acid metabolism</keyword>
<dbReference type="Pfam" id="PF00364">
    <property type="entry name" value="Biotin_lipoyl"/>
    <property type="match status" value="1"/>
</dbReference>
<comment type="caution">
    <text evidence="11">The sequence shown here is derived from an EMBL/GenBank/DDBJ whole genome shotgun (WGS) entry which is preliminary data.</text>
</comment>
<dbReference type="InterPro" id="IPR011053">
    <property type="entry name" value="Single_hybrid_motif"/>
</dbReference>
<evidence type="ECO:0000313" key="11">
    <source>
        <dbReference type="EMBL" id="GJD48609.1"/>
    </source>
</evidence>
<organism evidence="11 12">
    <name type="scientific">Methylobacterium crusticola</name>
    <dbReference type="NCBI Taxonomy" id="1697972"/>
    <lineage>
        <taxon>Bacteria</taxon>
        <taxon>Pseudomonadati</taxon>
        <taxon>Pseudomonadota</taxon>
        <taxon>Alphaproteobacteria</taxon>
        <taxon>Hyphomicrobiales</taxon>
        <taxon>Methylobacteriaceae</taxon>
        <taxon>Methylobacterium</taxon>
    </lineage>
</organism>
<reference evidence="11" key="1">
    <citation type="journal article" date="2021" name="Front. Microbiol.">
        <title>Comprehensive Comparative Genomics and Phenotyping of Methylobacterium Species.</title>
        <authorList>
            <person name="Alessa O."/>
            <person name="Ogura Y."/>
            <person name="Fujitani Y."/>
            <person name="Takami H."/>
            <person name="Hayashi T."/>
            <person name="Sahin N."/>
            <person name="Tani A."/>
        </authorList>
    </citation>
    <scope>NUCLEOTIDE SEQUENCE</scope>
    <source>
        <strain evidence="11">KCTC 52305</strain>
    </source>
</reference>
<keyword evidence="5 8" id="KW-0443">Lipid metabolism</keyword>
<comment type="function">
    <text evidence="1 8">This protein is a component of the acetyl coenzyme A carboxylase complex; first, biotin carboxylase catalyzes the carboxylation of the carrier protein and then the transcarboxylase transfers the carboxyl group to form malonyl-CoA.</text>
</comment>
<dbReference type="InterPro" id="IPR001249">
    <property type="entry name" value="AcCoA_biotinCC"/>
</dbReference>
<evidence type="ECO:0000256" key="4">
    <source>
        <dbReference type="ARBA" id="ARBA00022832"/>
    </source>
</evidence>
<dbReference type="Proteomes" id="UP001055167">
    <property type="component" value="Unassembled WGS sequence"/>
</dbReference>
<keyword evidence="12" id="KW-1185">Reference proteome</keyword>
<dbReference type="EMBL" id="BPQH01000003">
    <property type="protein sequence ID" value="GJD48609.1"/>
    <property type="molecule type" value="Genomic_DNA"/>
</dbReference>
<dbReference type="PROSITE" id="PS50968">
    <property type="entry name" value="BIOTINYL_LIPOYL"/>
    <property type="match status" value="1"/>
</dbReference>
<keyword evidence="7 8" id="KW-0092">Biotin</keyword>
<evidence type="ECO:0000256" key="7">
    <source>
        <dbReference type="ARBA" id="ARBA00023267"/>
    </source>
</evidence>
<keyword evidence="3 8" id="KW-0444">Lipid biosynthesis</keyword>
<comment type="pathway">
    <text evidence="2 8">Lipid metabolism; fatty acid biosynthesis.</text>
</comment>